<feature type="transmembrane region" description="Helical" evidence="2">
    <location>
        <begin position="21"/>
        <end position="43"/>
    </location>
</feature>
<name>A0ABQ6LUD3_9GAMM</name>
<keyword evidence="4" id="KW-1185">Reference proteome</keyword>
<dbReference type="Proteomes" id="UP001224392">
    <property type="component" value="Unassembled WGS sequence"/>
</dbReference>
<evidence type="ECO:0000256" key="2">
    <source>
        <dbReference type="SAM" id="Phobius"/>
    </source>
</evidence>
<accession>A0ABQ6LUD3</accession>
<dbReference type="RefSeq" id="WP_285762214.1">
    <property type="nucleotide sequence ID" value="NZ_BSYJ01000001.1"/>
</dbReference>
<protein>
    <submittedName>
        <fullName evidence="3">Uncharacterized protein</fullName>
    </submittedName>
</protein>
<dbReference type="EMBL" id="BSYJ01000001">
    <property type="protein sequence ID" value="GMG85685.1"/>
    <property type="molecule type" value="Genomic_DNA"/>
</dbReference>
<proteinExistence type="predicted"/>
<dbReference type="Pfam" id="PF20567">
    <property type="entry name" value="DUF6776"/>
    <property type="match status" value="1"/>
</dbReference>
<keyword evidence="1" id="KW-0175">Coiled coil</keyword>
<organism evidence="3 4">
    <name type="scientific">Biformimicrobium ophioploci</name>
    <dbReference type="NCBI Taxonomy" id="3036711"/>
    <lineage>
        <taxon>Bacteria</taxon>
        <taxon>Pseudomonadati</taxon>
        <taxon>Pseudomonadota</taxon>
        <taxon>Gammaproteobacteria</taxon>
        <taxon>Cellvibrionales</taxon>
        <taxon>Microbulbiferaceae</taxon>
        <taxon>Biformimicrobium</taxon>
    </lineage>
</organism>
<sequence length="248" mass="27751">MARKKVKGSKQYRMKVVPHRPVFGLMSVAGIAGLLLVATWSAYYAGQYQERNRSEEQARQLNQLRSQFLNASTENERLRVELASAEQSALIEQKASEQVRAELVLEQSRIAELREEIAFYRGLMAPAAAEQGVSVGDLTISPTAAERRYQYKLVVQQLAANHQIVTGYVSMKVVGSENGAEASYPLHVLSSDVEAERIGLRFKYFQNIEGELQLPEGFTPERIELSLRSGGRSGANVDKRYAWLVQES</sequence>
<reference evidence="3 4" key="1">
    <citation type="submission" date="2023-04" db="EMBL/GenBank/DDBJ databases">
        <title>Marinobulbifer ophiurae gen. nov., sp. Nov., isolate from tissue of brittle star Ophioplocus japonicus.</title>
        <authorList>
            <person name="Kawano K."/>
            <person name="Sawayama S."/>
            <person name="Nakagawa S."/>
        </authorList>
    </citation>
    <scope>NUCLEOTIDE SEQUENCE [LARGE SCALE GENOMIC DNA]</scope>
    <source>
        <strain evidence="3 4">NKW57</strain>
    </source>
</reference>
<gene>
    <name evidence="3" type="ORF">MNKW57_00060</name>
</gene>
<comment type="caution">
    <text evidence="3">The sequence shown here is derived from an EMBL/GenBank/DDBJ whole genome shotgun (WGS) entry which is preliminary data.</text>
</comment>
<keyword evidence="2" id="KW-1133">Transmembrane helix</keyword>
<keyword evidence="2" id="KW-0812">Transmembrane</keyword>
<feature type="coiled-coil region" evidence="1">
    <location>
        <begin position="61"/>
        <end position="116"/>
    </location>
</feature>
<evidence type="ECO:0000313" key="4">
    <source>
        <dbReference type="Proteomes" id="UP001224392"/>
    </source>
</evidence>
<dbReference type="InterPro" id="IPR046703">
    <property type="entry name" value="DUF6776"/>
</dbReference>
<evidence type="ECO:0000256" key="1">
    <source>
        <dbReference type="SAM" id="Coils"/>
    </source>
</evidence>
<evidence type="ECO:0000313" key="3">
    <source>
        <dbReference type="EMBL" id="GMG85685.1"/>
    </source>
</evidence>
<keyword evidence="2" id="KW-0472">Membrane</keyword>